<accession>A0A5N6PNC1</accession>
<dbReference type="OrthoDB" id="783687at2759"/>
<dbReference type="PANTHER" id="PTHR33735:SF10">
    <property type="entry name" value="EXPRESSED PROTEIN"/>
    <property type="match status" value="1"/>
</dbReference>
<evidence type="ECO:0000313" key="1">
    <source>
        <dbReference type="EMBL" id="KAD6795383.1"/>
    </source>
</evidence>
<protein>
    <submittedName>
        <fullName evidence="1">Uncharacterized protein</fullName>
    </submittedName>
</protein>
<reference evidence="1 2" key="1">
    <citation type="submission" date="2019-05" db="EMBL/GenBank/DDBJ databases">
        <title>Mikania micrantha, genome provides insights into the molecular mechanism of rapid growth.</title>
        <authorList>
            <person name="Liu B."/>
        </authorList>
    </citation>
    <scope>NUCLEOTIDE SEQUENCE [LARGE SCALE GENOMIC DNA]</scope>
    <source>
        <strain evidence="1">NLD-2019</strain>
        <tissue evidence="1">Leaf</tissue>
    </source>
</reference>
<dbReference type="AlphaFoldDB" id="A0A5N6PNC1"/>
<comment type="caution">
    <text evidence="1">The sequence shown here is derived from an EMBL/GenBank/DDBJ whole genome shotgun (WGS) entry which is preliminary data.</text>
</comment>
<sequence>MSPGISATYGVRTFASLLIRRYKASSKTTASTPDYEHMSSGMRLSKFGHEANTTMHHGLIISSGESTKRGESKMCISSRKVEGVVKEVEEVAEVVEKVATATEKLSREVAEKLDDGELKEVALMVEHVSNAIAKDAQMTDDFIHKVGDFKQDLTNLEAMMEPVIDKIEHKK</sequence>
<organism evidence="1 2">
    <name type="scientific">Mikania micrantha</name>
    <name type="common">bitter vine</name>
    <dbReference type="NCBI Taxonomy" id="192012"/>
    <lineage>
        <taxon>Eukaryota</taxon>
        <taxon>Viridiplantae</taxon>
        <taxon>Streptophyta</taxon>
        <taxon>Embryophyta</taxon>
        <taxon>Tracheophyta</taxon>
        <taxon>Spermatophyta</taxon>
        <taxon>Magnoliopsida</taxon>
        <taxon>eudicotyledons</taxon>
        <taxon>Gunneridae</taxon>
        <taxon>Pentapetalae</taxon>
        <taxon>asterids</taxon>
        <taxon>campanulids</taxon>
        <taxon>Asterales</taxon>
        <taxon>Asteraceae</taxon>
        <taxon>Asteroideae</taxon>
        <taxon>Heliantheae alliance</taxon>
        <taxon>Eupatorieae</taxon>
        <taxon>Mikania</taxon>
    </lineage>
</organism>
<proteinExistence type="predicted"/>
<keyword evidence="2" id="KW-1185">Reference proteome</keyword>
<name>A0A5N6PNC1_9ASTR</name>
<dbReference type="Proteomes" id="UP000326396">
    <property type="component" value="Linkage Group LG11"/>
</dbReference>
<dbReference type="EMBL" id="SZYD01000003">
    <property type="protein sequence ID" value="KAD6795383.1"/>
    <property type="molecule type" value="Genomic_DNA"/>
</dbReference>
<gene>
    <name evidence="1" type="ORF">E3N88_06279</name>
</gene>
<dbReference type="PANTHER" id="PTHR33735">
    <property type="entry name" value="EXPRESSED PROTEIN"/>
    <property type="match status" value="1"/>
</dbReference>
<evidence type="ECO:0000313" key="2">
    <source>
        <dbReference type="Proteomes" id="UP000326396"/>
    </source>
</evidence>